<dbReference type="EMBL" id="LVWI01000033">
    <property type="protein sequence ID" value="OKP87987.1"/>
    <property type="molecule type" value="Genomic_DNA"/>
</dbReference>
<name>A0ABX3EQA3_9BACL</name>
<gene>
    <name evidence="10" type="ORF">A3844_09260</name>
</gene>
<evidence type="ECO:0000256" key="6">
    <source>
        <dbReference type="ARBA" id="ARBA00023139"/>
    </source>
</evidence>
<keyword evidence="3" id="KW-0309">Germination</keyword>
<keyword evidence="11" id="KW-1185">Reference proteome</keyword>
<dbReference type="Pfam" id="PF05504">
    <property type="entry name" value="Spore_GerAC"/>
    <property type="match status" value="1"/>
</dbReference>
<reference evidence="10 11" key="1">
    <citation type="submission" date="2016-03" db="EMBL/GenBank/DDBJ databases">
        <authorList>
            <person name="Sant'Anna F.H."/>
            <person name="Ambrosini A."/>
            <person name="Souza R."/>
            <person name="Bach E."/>
            <person name="Fernandes G."/>
            <person name="Balsanelli E."/>
            <person name="Baura V.A."/>
            <person name="Souza E.M."/>
            <person name="Passaglia L."/>
        </authorList>
    </citation>
    <scope>NUCLEOTIDE SEQUENCE [LARGE SCALE GENOMIC DNA]</scope>
    <source>
        <strain evidence="10 11">P26E</strain>
    </source>
</reference>
<evidence type="ECO:0000256" key="3">
    <source>
        <dbReference type="ARBA" id="ARBA00022544"/>
    </source>
</evidence>
<comment type="similarity">
    <text evidence="2">Belongs to the GerABKC lipoprotein family.</text>
</comment>
<evidence type="ECO:0000313" key="10">
    <source>
        <dbReference type="EMBL" id="OKP87987.1"/>
    </source>
</evidence>
<organism evidence="10 11">
    <name type="scientific">Paenibacillus helianthi</name>
    <dbReference type="NCBI Taxonomy" id="1349432"/>
    <lineage>
        <taxon>Bacteria</taxon>
        <taxon>Bacillati</taxon>
        <taxon>Bacillota</taxon>
        <taxon>Bacilli</taxon>
        <taxon>Bacillales</taxon>
        <taxon>Paenibacillaceae</taxon>
        <taxon>Paenibacillus</taxon>
    </lineage>
</organism>
<dbReference type="NCBIfam" id="TIGR02887">
    <property type="entry name" value="spore_ger_x_C"/>
    <property type="match status" value="1"/>
</dbReference>
<dbReference type="Gene3D" id="3.30.300.210">
    <property type="entry name" value="Nutrient germinant receptor protein C, domain 3"/>
    <property type="match status" value="1"/>
</dbReference>
<feature type="domain" description="Spore germination GerAC-like C-terminal" evidence="8">
    <location>
        <begin position="209"/>
        <end position="373"/>
    </location>
</feature>
<dbReference type="PANTHER" id="PTHR35789:SF1">
    <property type="entry name" value="SPORE GERMINATION PROTEIN B3"/>
    <property type="match status" value="1"/>
</dbReference>
<evidence type="ECO:0000313" key="11">
    <source>
        <dbReference type="Proteomes" id="UP000186058"/>
    </source>
</evidence>
<keyword evidence="4" id="KW-0732">Signal</keyword>
<sequence length="384" mass="42984">MRRALRLLTLLLCMALVLCLCGCWNYTEVDDMSIVAGVAIDKDAADGKIQLTAEIVDIKGGLNQNQAGFKMLSLKGKTMFEIVRNMISLTGKKLFWSHAKAIIFSEAVAREGLIKTMDWYSRDTETRSDVFIFVSSEPTAREILNLNTSKKAILSFELAQMMSDEKFTSTAPNVEIWDFIDKLETSGNHAVAPLIYVHEQNGKKNERVNGCAIFSKDKMIGKLNGKETKNMLFAKDGIKGGVLAVNDIHGVPTYSLEILSSRTKVKPKLVNGKLSLQVRTVTRTGLDEVMTTKDFSGNEGISSIEERASKALRQDIESVIRKLQQEYHADIFGYGEIIHEHQPKVWAKLRDNWDNEFVKLDISVDSKVIIENTAKTSRSIRLGD</sequence>
<evidence type="ECO:0008006" key="12">
    <source>
        <dbReference type="Google" id="ProtNLM"/>
    </source>
</evidence>
<accession>A0ABX3EQA3</accession>
<evidence type="ECO:0000256" key="5">
    <source>
        <dbReference type="ARBA" id="ARBA00023136"/>
    </source>
</evidence>
<evidence type="ECO:0000256" key="4">
    <source>
        <dbReference type="ARBA" id="ARBA00022729"/>
    </source>
</evidence>
<proteinExistence type="inferred from homology"/>
<keyword evidence="6" id="KW-0564">Palmitate</keyword>
<keyword evidence="7" id="KW-0449">Lipoprotein</keyword>
<dbReference type="InterPro" id="IPR038501">
    <property type="entry name" value="Spore_GerAC_C_sf"/>
</dbReference>
<dbReference type="PANTHER" id="PTHR35789">
    <property type="entry name" value="SPORE GERMINATION PROTEIN B3"/>
    <property type="match status" value="1"/>
</dbReference>
<protein>
    <recommendedName>
        <fullName evidence="12">Ger(X)C family spore germination protein</fullName>
    </recommendedName>
</protein>
<evidence type="ECO:0000256" key="2">
    <source>
        <dbReference type="ARBA" id="ARBA00007886"/>
    </source>
</evidence>
<dbReference type="RefSeq" id="WP_074107272.1">
    <property type="nucleotide sequence ID" value="NZ_LVWI01000033.1"/>
</dbReference>
<evidence type="ECO:0000259" key="9">
    <source>
        <dbReference type="Pfam" id="PF25198"/>
    </source>
</evidence>
<dbReference type="Pfam" id="PF25198">
    <property type="entry name" value="Spore_GerAC_N"/>
    <property type="match status" value="1"/>
</dbReference>
<dbReference type="Proteomes" id="UP000186058">
    <property type="component" value="Unassembled WGS sequence"/>
</dbReference>
<evidence type="ECO:0000256" key="7">
    <source>
        <dbReference type="ARBA" id="ARBA00023288"/>
    </source>
</evidence>
<dbReference type="InterPro" id="IPR008844">
    <property type="entry name" value="Spore_GerAC-like"/>
</dbReference>
<comment type="caution">
    <text evidence="10">The sequence shown here is derived from an EMBL/GenBank/DDBJ whole genome shotgun (WGS) entry which is preliminary data.</text>
</comment>
<keyword evidence="5" id="KW-0472">Membrane</keyword>
<evidence type="ECO:0000259" key="8">
    <source>
        <dbReference type="Pfam" id="PF05504"/>
    </source>
</evidence>
<dbReference type="InterPro" id="IPR046953">
    <property type="entry name" value="Spore_GerAC-like_C"/>
</dbReference>
<comment type="subcellular location">
    <subcellularLocation>
        <location evidence="1">Membrane</location>
        <topology evidence="1">Lipid-anchor</topology>
    </subcellularLocation>
</comment>
<evidence type="ECO:0000256" key="1">
    <source>
        <dbReference type="ARBA" id="ARBA00004635"/>
    </source>
</evidence>
<dbReference type="InterPro" id="IPR057336">
    <property type="entry name" value="GerAC_N"/>
</dbReference>
<feature type="domain" description="Spore germination protein N-terminal" evidence="9">
    <location>
        <begin position="25"/>
        <end position="195"/>
    </location>
</feature>